<evidence type="ECO:0000313" key="2">
    <source>
        <dbReference type="EMBL" id="AFR71514.1"/>
    </source>
</evidence>
<dbReference type="Gene3D" id="3.30.1460.30">
    <property type="entry name" value="YgaC/TfoX-N like chaperone"/>
    <property type="match status" value="1"/>
</dbReference>
<accession>J9UWB4</accession>
<organism evidence="2 3">
    <name type="scientific">Brachyspira pilosicoli B2904</name>
    <dbReference type="NCBI Taxonomy" id="1133568"/>
    <lineage>
        <taxon>Bacteria</taxon>
        <taxon>Pseudomonadati</taxon>
        <taxon>Spirochaetota</taxon>
        <taxon>Spirochaetia</taxon>
        <taxon>Brachyspirales</taxon>
        <taxon>Brachyspiraceae</taxon>
        <taxon>Brachyspira</taxon>
    </lineage>
</organism>
<reference evidence="2 3" key="1">
    <citation type="journal article" date="2012" name="BMC Genomics">
        <title>Comparative genomics of Brachyspira pilosicoli strains: genome rearrangements, reductions and correlation of genetic compliment with phenotypic diversity.</title>
        <authorList>
            <person name="Mappley L.J."/>
            <person name="Black M.L."/>
            <person name="Abuoun M."/>
            <person name="Darby A.C."/>
            <person name="Woodward M.J."/>
            <person name="Parkhill J."/>
            <person name="Turner A.K."/>
            <person name="Bellgard M.I."/>
            <person name="La T."/>
            <person name="Phillips N.D."/>
            <person name="La Ragione R.M."/>
            <person name="Hampson D.J."/>
        </authorList>
    </citation>
    <scope>NUCLEOTIDE SEQUENCE [LARGE SCALE GENOMIC DNA]</scope>
    <source>
        <strain evidence="2">B2904</strain>
    </source>
</reference>
<proteinExistence type="predicted"/>
<protein>
    <submittedName>
        <fullName evidence="2">TfoX N-terminal domain family protein</fullName>
    </submittedName>
</protein>
<dbReference type="HOGENOM" id="CLU_151771_1_0_12"/>
<evidence type="ECO:0000313" key="3">
    <source>
        <dbReference type="Proteomes" id="UP000007346"/>
    </source>
</evidence>
<dbReference type="InterPro" id="IPR007076">
    <property type="entry name" value="TfoX_N"/>
</dbReference>
<dbReference type="KEGG" id="bpj:B2904_orf2186"/>
<dbReference type="AlphaFoldDB" id="J9UWB4"/>
<name>J9UWB4_BRAPL</name>
<dbReference type="RefSeq" id="WP_014936606.1">
    <property type="nucleotide sequence ID" value="NC_018607.1"/>
</dbReference>
<dbReference type="EMBL" id="CP003490">
    <property type="protein sequence ID" value="AFR71514.1"/>
    <property type="molecule type" value="Genomic_DNA"/>
</dbReference>
<sequence length="108" mass="12971">MPSSKEFLNIVLNKLDSLDNINYKQMMGEYIIYYNKKITAYVCDNHLFIKATDKAKTLIKDYILKPPYKNAKDMIFIEDINKYDDDFFEYLFKEIYDELPSIKKKSKK</sequence>
<dbReference type="PATRIC" id="fig|1133568.3.peg.2188"/>
<dbReference type="Pfam" id="PF04993">
    <property type="entry name" value="TfoX_N"/>
    <property type="match status" value="1"/>
</dbReference>
<evidence type="ECO:0000259" key="1">
    <source>
        <dbReference type="Pfam" id="PF04993"/>
    </source>
</evidence>
<dbReference type="SUPFAM" id="SSF159894">
    <property type="entry name" value="YgaC/TfoX-N like"/>
    <property type="match status" value="1"/>
</dbReference>
<feature type="domain" description="TfoX N-terminal" evidence="1">
    <location>
        <begin position="15"/>
        <end position="72"/>
    </location>
</feature>
<dbReference type="Proteomes" id="UP000007346">
    <property type="component" value="Chromosome"/>
</dbReference>
<gene>
    <name evidence="2" type="ORF">B2904_orf2186</name>
</gene>